<protein>
    <recommendedName>
        <fullName evidence="4">Rhomboid family intramembrane serine protease</fullName>
    </recommendedName>
</protein>
<dbReference type="RefSeq" id="WP_286217402.1">
    <property type="nucleotide sequence ID" value="NZ_AP027729.1"/>
</dbReference>
<keyword evidence="3" id="KW-1185">Reference proteome</keyword>
<feature type="transmembrane region" description="Helical" evidence="1">
    <location>
        <begin position="110"/>
        <end position="139"/>
    </location>
</feature>
<keyword evidence="1" id="KW-0472">Membrane</keyword>
<reference evidence="3" key="1">
    <citation type="journal article" date="2019" name="Int. J. Syst. Evol. Microbiol.">
        <title>The Global Catalogue of Microorganisms (GCM) 10K type strain sequencing project: providing services to taxonomists for standard genome sequencing and annotation.</title>
        <authorList>
            <consortium name="The Broad Institute Genomics Platform"/>
            <consortium name="The Broad Institute Genome Sequencing Center for Infectious Disease"/>
            <person name="Wu L."/>
            <person name="Ma J."/>
        </authorList>
    </citation>
    <scope>NUCLEOTIDE SEQUENCE [LARGE SCALE GENOMIC DNA]</scope>
    <source>
        <strain evidence="3">NBRC 108565</strain>
    </source>
</reference>
<feature type="transmembrane region" description="Helical" evidence="1">
    <location>
        <begin position="151"/>
        <end position="168"/>
    </location>
</feature>
<name>A0ABN6XDR2_9CELL</name>
<feature type="transmembrane region" description="Helical" evidence="1">
    <location>
        <begin position="76"/>
        <end position="103"/>
    </location>
</feature>
<feature type="transmembrane region" description="Helical" evidence="1">
    <location>
        <begin position="30"/>
        <end position="49"/>
    </location>
</feature>
<feature type="transmembrane region" description="Helical" evidence="1">
    <location>
        <begin position="175"/>
        <end position="193"/>
    </location>
</feature>
<keyword evidence="1" id="KW-0812">Transmembrane</keyword>
<sequence>MNPSAGPAAPTRRVDLRAVLSDVGRTVARGWIAIAYAVVVVAVAVVLWAQPTGTTDQYLEQFSTNLDNLTERPLSVLVSSAFVISTPGELVLVGMLLVTLAYLQRYLGVLGVFLIGVAGHVGATLVVALGLSAGIFHGFLPESVVSAEDVGVSYVLAASMATAALFVPRPWTWPYLAATWAFFLFPVVAGVTFTSVGHTTALLVGTCIAVLGTRFVRADRAGRLPERSGVGRSLGRLATDERR</sequence>
<evidence type="ECO:0000256" key="1">
    <source>
        <dbReference type="SAM" id="Phobius"/>
    </source>
</evidence>
<evidence type="ECO:0000313" key="3">
    <source>
        <dbReference type="Proteomes" id="UP001321475"/>
    </source>
</evidence>
<evidence type="ECO:0000313" key="2">
    <source>
        <dbReference type="EMBL" id="BDZ43072.1"/>
    </source>
</evidence>
<feature type="transmembrane region" description="Helical" evidence="1">
    <location>
        <begin position="199"/>
        <end position="217"/>
    </location>
</feature>
<dbReference type="EMBL" id="AP027729">
    <property type="protein sequence ID" value="BDZ43072.1"/>
    <property type="molecule type" value="Genomic_DNA"/>
</dbReference>
<dbReference type="Pfam" id="PF20401">
    <property type="entry name" value="Rhomboid_2"/>
    <property type="match status" value="1"/>
</dbReference>
<accession>A0ABN6XDR2</accession>
<dbReference type="InterPro" id="IPR046862">
    <property type="entry name" value="Rhomboid_2"/>
</dbReference>
<proteinExistence type="predicted"/>
<gene>
    <name evidence="2" type="ORF">GCM10025865_23710</name>
</gene>
<dbReference type="Proteomes" id="UP001321475">
    <property type="component" value="Chromosome"/>
</dbReference>
<keyword evidence="1" id="KW-1133">Transmembrane helix</keyword>
<evidence type="ECO:0008006" key="4">
    <source>
        <dbReference type="Google" id="ProtNLM"/>
    </source>
</evidence>
<organism evidence="2 3">
    <name type="scientific">Paraoerskovia sediminicola</name>
    <dbReference type="NCBI Taxonomy" id="1138587"/>
    <lineage>
        <taxon>Bacteria</taxon>
        <taxon>Bacillati</taxon>
        <taxon>Actinomycetota</taxon>
        <taxon>Actinomycetes</taxon>
        <taxon>Micrococcales</taxon>
        <taxon>Cellulomonadaceae</taxon>
        <taxon>Paraoerskovia</taxon>
    </lineage>
</organism>